<evidence type="ECO:0000256" key="4">
    <source>
        <dbReference type="ARBA" id="ARBA00022692"/>
    </source>
</evidence>
<keyword evidence="6" id="KW-0677">Repeat</keyword>
<keyword evidence="11" id="KW-1015">Disulfide bond</keyword>
<evidence type="ECO:0000256" key="12">
    <source>
        <dbReference type="ARBA" id="ARBA00023180"/>
    </source>
</evidence>
<keyword evidence="10" id="KW-0472">Membrane</keyword>
<keyword evidence="7 13" id="KW-0106">Calcium</keyword>
<feature type="region of interest" description="Disordered" evidence="14">
    <location>
        <begin position="37"/>
        <end position="56"/>
    </location>
</feature>
<feature type="compositionally biased region" description="Pro residues" evidence="14">
    <location>
        <begin position="44"/>
        <end position="56"/>
    </location>
</feature>
<dbReference type="GO" id="GO:0005911">
    <property type="term" value="C:cell-cell junction"/>
    <property type="evidence" value="ECO:0007669"/>
    <property type="project" value="TreeGrafter"/>
</dbReference>
<sequence length="1168" mass="128089">MEDPQHRRCPHRLPGAAPPILLLFALLAGVASAPSLDGEDLQTVPPPQAADEPAPPAFRFTKPSYNVTIPENSFAKTYATPTDRMGISLGEEDSDIDIRYKIVAGDKTFKVEERVVGDFCFLLVRTRQGGVVLNRERKEWHYLTVRATGTRKNATRRSSWSDEVLEAETKVNVMVLDVNDLNPFFLNKSYEVVVPEDTPLHKSILRVRAEDPDQGKNGEVYLSLKEPSLQFAVHPVSGEITLTRPLRFSERASHELTVVARDRGSIPKTSFGSSSEVTAKVQIRVKQVNLHAPEIFVHSLPDIVEHSNAHVYAIVRVADRDSGLHGEVCSLEIADGDPDGHFRVRPVGDPSSRPGEFMVEVVRLLDRERAPRGYNMTLKAVDCGTPPRQSFRALPVRLADTNDNAPVFDREIYEVEVPETTPPNSPIIRLKVMDADEGRNAQVFLEIVGGNEGGDFRLNPDTGMLYTAKPLDAEERAFHSLTVSAIDQGNVGTRKQSSAKVKINVKDTNDNDPLFESAEMRVEVDENEPTGSSVAKVTARDKDAGENAYISYSIANLAPVPFEVDHFSGMVRTTQVLDYESMRREWVLRVRASDWGQPYRRETQMTLRVIVRDVNDNRPQFEKVACSGHVSRRLPIGAEVLTLSALDFDAGNIISYRTVSGNEDGCFSLDATSGVLSVTCDLTDVGASERTVNVTATDGTHFADVVSVHMVLVNAKPSESNPLEAAAFDCRDTGVARRLTEVLAAAEKNNSPNQAREDFAMMPGRYGDNVHAPEFLDFPLQLLVNESVPIGSSLLKLRARDRDRGYNGKMVFGISEGDTDSVFKLDADTGVMRVIGRLDREREEEYVLNITVWDLGRPPKSSSRMLPVAVLDVNDNAPRFERSVASFDVPENATNGTVIFRANASDADLGDNAKITYSLETDTEEFSVDPVSGVLTVSGQLDREKKSVYELRLRATDGGEERALWSDALVRVIVQDVNDNPPVFSLPSGHSVRVREDLPVGTVVAVAGATDPDLGSGGEVRYSLSGEGGFPVTSFSVDPLTGTIRTAAALDFEERQSHMLTVVATDKGTPSLSSETTLSVEVVDVNENRHAPRFEDFVTTATVAENQPVGTVVTRVTAKDADPPGDDSRLAYSIRGGDGLGFFSIDDQANPLVRIDTSFILRHVCVAY</sequence>
<reference evidence="17" key="2">
    <citation type="submission" date="2017-10" db="EMBL/GenBank/DDBJ databases">
        <title>Ladona fulva Genome sequencing and assembly.</title>
        <authorList>
            <person name="Murali S."/>
            <person name="Richards S."/>
            <person name="Bandaranaike D."/>
            <person name="Bellair M."/>
            <person name="Blankenburg K."/>
            <person name="Chao H."/>
            <person name="Dinh H."/>
            <person name="Doddapaneni H."/>
            <person name="Dugan-Rocha S."/>
            <person name="Elkadiri S."/>
            <person name="Gnanaolivu R."/>
            <person name="Hernandez B."/>
            <person name="Skinner E."/>
            <person name="Javaid M."/>
            <person name="Lee S."/>
            <person name="Li M."/>
            <person name="Ming W."/>
            <person name="Munidasa M."/>
            <person name="Muniz J."/>
            <person name="Nguyen L."/>
            <person name="Hughes D."/>
            <person name="Osuji N."/>
            <person name="Pu L.-L."/>
            <person name="Puazo M."/>
            <person name="Qu C."/>
            <person name="Quiroz J."/>
            <person name="Raj R."/>
            <person name="Weissenberger G."/>
            <person name="Xin Y."/>
            <person name="Zou X."/>
            <person name="Han Y."/>
            <person name="Worley K."/>
            <person name="Muzny D."/>
            <person name="Gibbs R."/>
        </authorList>
    </citation>
    <scope>NUCLEOTIDE SEQUENCE</scope>
    <source>
        <strain evidence="17">Sampled in the wild</strain>
    </source>
</reference>
<keyword evidence="5 15" id="KW-0732">Signal</keyword>
<dbReference type="GO" id="GO:0005886">
    <property type="term" value="C:plasma membrane"/>
    <property type="evidence" value="ECO:0007669"/>
    <property type="project" value="UniProtKB-SubCell"/>
</dbReference>
<dbReference type="GO" id="GO:0007156">
    <property type="term" value="P:homophilic cell adhesion via plasma membrane adhesion molecules"/>
    <property type="evidence" value="ECO:0007669"/>
    <property type="project" value="InterPro"/>
</dbReference>
<evidence type="ECO:0000256" key="11">
    <source>
        <dbReference type="ARBA" id="ARBA00023157"/>
    </source>
</evidence>
<dbReference type="GO" id="GO:0001736">
    <property type="term" value="P:establishment of planar polarity"/>
    <property type="evidence" value="ECO:0007669"/>
    <property type="project" value="UniProtKB-ARBA"/>
</dbReference>
<dbReference type="PANTHER" id="PTHR24025:SF23">
    <property type="entry name" value="NEURAL-CADHERIN"/>
    <property type="match status" value="1"/>
</dbReference>
<feature type="domain" description="Cadherin" evidence="16">
    <location>
        <begin position="1095"/>
        <end position="1146"/>
    </location>
</feature>
<evidence type="ECO:0000256" key="1">
    <source>
        <dbReference type="ARBA" id="ARBA00004251"/>
    </source>
</evidence>
<dbReference type="EMBL" id="KZ308130">
    <property type="protein sequence ID" value="KAG8222351.1"/>
    <property type="molecule type" value="Genomic_DNA"/>
</dbReference>
<evidence type="ECO:0000313" key="18">
    <source>
        <dbReference type="Proteomes" id="UP000792457"/>
    </source>
</evidence>
<dbReference type="GO" id="GO:0048589">
    <property type="term" value="P:developmental growth"/>
    <property type="evidence" value="ECO:0007669"/>
    <property type="project" value="UniProtKB-ARBA"/>
</dbReference>
<feature type="domain" description="Cadherin" evidence="16">
    <location>
        <begin position="516"/>
        <end position="621"/>
    </location>
</feature>
<dbReference type="InterPro" id="IPR020894">
    <property type="entry name" value="Cadherin_CS"/>
</dbReference>
<dbReference type="GO" id="GO:0030154">
    <property type="term" value="P:cell differentiation"/>
    <property type="evidence" value="ECO:0007669"/>
    <property type="project" value="UniProtKB-ARBA"/>
</dbReference>
<feature type="domain" description="Cadherin" evidence="16">
    <location>
        <begin position="186"/>
        <end position="295"/>
    </location>
</feature>
<evidence type="ECO:0000256" key="14">
    <source>
        <dbReference type="SAM" id="MobiDB-lite"/>
    </source>
</evidence>
<dbReference type="CDD" id="cd11304">
    <property type="entry name" value="Cadherin_repeat"/>
    <property type="match status" value="10"/>
</dbReference>
<dbReference type="GO" id="GO:0007163">
    <property type="term" value="P:establishment or maintenance of cell polarity"/>
    <property type="evidence" value="ECO:0007669"/>
    <property type="project" value="UniProtKB-ARBA"/>
</dbReference>
<dbReference type="InterPro" id="IPR002126">
    <property type="entry name" value="Cadherin-like_dom"/>
</dbReference>
<dbReference type="FunFam" id="2.60.40.60:FF:000033">
    <property type="entry name" value="FAT atypical cadherin 1"/>
    <property type="match status" value="1"/>
</dbReference>
<dbReference type="OrthoDB" id="6252479at2759"/>
<dbReference type="Proteomes" id="UP000792457">
    <property type="component" value="Unassembled WGS sequence"/>
</dbReference>
<dbReference type="GO" id="GO:0005509">
    <property type="term" value="F:calcium ion binding"/>
    <property type="evidence" value="ECO:0007669"/>
    <property type="project" value="UniProtKB-UniRule"/>
</dbReference>
<feature type="domain" description="Cadherin" evidence="16">
    <location>
        <begin position="776"/>
        <end position="880"/>
    </location>
</feature>
<dbReference type="PANTHER" id="PTHR24025">
    <property type="entry name" value="DESMOGLEIN FAMILY MEMBER"/>
    <property type="match status" value="1"/>
</dbReference>
<feature type="signal peptide" evidence="15">
    <location>
        <begin position="1"/>
        <end position="32"/>
    </location>
</feature>
<reference evidence="17" key="1">
    <citation type="submission" date="2013-04" db="EMBL/GenBank/DDBJ databases">
        <authorList>
            <person name="Qu J."/>
            <person name="Murali S.C."/>
            <person name="Bandaranaike D."/>
            <person name="Bellair M."/>
            <person name="Blankenburg K."/>
            <person name="Chao H."/>
            <person name="Dinh H."/>
            <person name="Doddapaneni H."/>
            <person name="Downs B."/>
            <person name="Dugan-Rocha S."/>
            <person name="Elkadiri S."/>
            <person name="Gnanaolivu R.D."/>
            <person name="Hernandez B."/>
            <person name="Javaid M."/>
            <person name="Jayaseelan J.C."/>
            <person name="Lee S."/>
            <person name="Li M."/>
            <person name="Ming W."/>
            <person name="Munidasa M."/>
            <person name="Muniz J."/>
            <person name="Nguyen L."/>
            <person name="Ongeri F."/>
            <person name="Osuji N."/>
            <person name="Pu L.-L."/>
            <person name="Puazo M."/>
            <person name="Qu C."/>
            <person name="Quiroz J."/>
            <person name="Raj R."/>
            <person name="Weissenberger G."/>
            <person name="Xin Y."/>
            <person name="Zou X."/>
            <person name="Han Y."/>
            <person name="Richards S."/>
            <person name="Worley K."/>
            <person name="Muzny D."/>
            <person name="Gibbs R."/>
        </authorList>
    </citation>
    <scope>NUCLEOTIDE SEQUENCE</scope>
    <source>
        <strain evidence="17">Sampled in the wild</strain>
    </source>
</reference>
<dbReference type="InterPro" id="IPR015919">
    <property type="entry name" value="Cadherin-like_sf"/>
</dbReference>
<keyword evidence="2" id="KW-1003">Cell membrane</keyword>
<evidence type="ECO:0000256" key="5">
    <source>
        <dbReference type="ARBA" id="ARBA00022729"/>
    </source>
</evidence>
<evidence type="ECO:0000313" key="17">
    <source>
        <dbReference type="EMBL" id="KAG8222351.1"/>
    </source>
</evidence>
<feature type="domain" description="Cadherin" evidence="16">
    <location>
        <begin position="409"/>
        <end position="515"/>
    </location>
</feature>
<dbReference type="SUPFAM" id="SSF49313">
    <property type="entry name" value="Cadherin-like"/>
    <property type="match status" value="10"/>
</dbReference>
<keyword evidence="18" id="KW-1185">Reference proteome</keyword>
<evidence type="ECO:0000256" key="13">
    <source>
        <dbReference type="PROSITE-ProRule" id="PRU00043"/>
    </source>
</evidence>
<keyword evidence="12" id="KW-0325">Glycoprotein</keyword>
<protein>
    <recommendedName>
        <fullName evidence="16">Cadherin domain-containing protein</fullName>
    </recommendedName>
</protein>
<evidence type="ECO:0000256" key="7">
    <source>
        <dbReference type="ARBA" id="ARBA00022837"/>
    </source>
</evidence>
<evidence type="ECO:0000256" key="3">
    <source>
        <dbReference type="ARBA" id="ARBA00022536"/>
    </source>
</evidence>
<gene>
    <name evidence="17" type="ORF">J437_LFUL001338</name>
</gene>
<dbReference type="GO" id="GO:0048731">
    <property type="term" value="P:system development"/>
    <property type="evidence" value="ECO:0007669"/>
    <property type="project" value="UniProtKB-ARBA"/>
</dbReference>
<dbReference type="FunFam" id="2.60.40.60:FF:000064">
    <property type="entry name" value="FAT atypical cadherin 1"/>
    <property type="match status" value="1"/>
</dbReference>
<evidence type="ECO:0000256" key="10">
    <source>
        <dbReference type="ARBA" id="ARBA00023136"/>
    </source>
</evidence>
<keyword evidence="9" id="KW-1133">Transmembrane helix</keyword>
<dbReference type="FunFam" id="2.60.40.60:FF:000005">
    <property type="entry name" value="Protocadherin 9"/>
    <property type="match status" value="1"/>
</dbReference>
<feature type="chain" id="PRO_5035457710" description="Cadherin domain-containing protein" evidence="15">
    <location>
        <begin position="33"/>
        <end position="1168"/>
    </location>
</feature>
<dbReference type="AlphaFoldDB" id="A0A8K0NUF8"/>
<comment type="caution">
    <text evidence="17">The sequence shown here is derived from an EMBL/GenBank/DDBJ whole genome shotgun (WGS) entry which is preliminary data.</text>
</comment>
<keyword evidence="3" id="KW-0245">EGF-like domain</keyword>
<feature type="domain" description="Cadherin" evidence="16">
    <location>
        <begin position="61"/>
        <end position="185"/>
    </location>
</feature>
<evidence type="ECO:0000259" key="16">
    <source>
        <dbReference type="PROSITE" id="PS50268"/>
    </source>
</evidence>
<dbReference type="SMART" id="SM00112">
    <property type="entry name" value="CA"/>
    <property type="match status" value="9"/>
</dbReference>
<feature type="domain" description="Cadherin" evidence="16">
    <location>
        <begin position="986"/>
        <end position="1094"/>
    </location>
</feature>
<dbReference type="FunFam" id="2.60.40.60:FF:000066">
    <property type="entry name" value="FAT atypical cadherin 1"/>
    <property type="match status" value="1"/>
</dbReference>
<dbReference type="PROSITE" id="PS50268">
    <property type="entry name" value="CADHERIN_2"/>
    <property type="match status" value="10"/>
</dbReference>
<dbReference type="GO" id="GO:0048513">
    <property type="term" value="P:animal organ development"/>
    <property type="evidence" value="ECO:0007669"/>
    <property type="project" value="UniProtKB-ARBA"/>
</dbReference>
<dbReference type="GO" id="GO:0008104">
    <property type="term" value="P:intracellular protein localization"/>
    <property type="evidence" value="ECO:0007669"/>
    <property type="project" value="UniProtKB-ARBA"/>
</dbReference>
<dbReference type="FunFam" id="2.60.40.60:FF:000024">
    <property type="entry name" value="FAT atypical cadherin 3"/>
    <property type="match status" value="1"/>
</dbReference>
<dbReference type="InterPro" id="IPR050971">
    <property type="entry name" value="Cadherin-domain_protein"/>
</dbReference>
<evidence type="ECO:0000256" key="15">
    <source>
        <dbReference type="SAM" id="SignalP"/>
    </source>
</evidence>
<feature type="domain" description="Cadherin" evidence="16">
    <location>
        <begin position="630"/>
        <end position="728"/>
    </location>
</feature>
<keyword evidence="4" id="KW-0812">Transmembrane</keyword>
<organism evidence="17 18">
    <name type="scientific">Ladona fulva</name>
    <name type="common">Scarce chaser dragonfly</name>
    <name type="synonym">Libellula fulva</name>
    <dbReference type="NCBI Taxonomy" id="123851"/>
    <lineage>
        <taxon>Eukaryota</taxon>
        <taxon>Metazoa</taxon>
        <taxon>Ecdysozoa</taxon>
        <taxon>Arthropoda</taxon>
        <taxon>Hexapoda</taxon>
        <taxon>Insecta</taxon>
        <taxon>Pterygota</taxon>
        <taxon>Palaeoptera</taxon>
        <taxon>Odonata</taxon>
        <taxon>Epiprocta</taxon>
        <taxon>Anisoptera</taxon>
        <taxon>Libelluloidea</taxon>
        <taxon>Libellulidae</taxon>
        <taxon>Ladona</taxon>
    </lineage>
</organism>
<accession>A0A8K0NUF8</accession>
<dbReference type="FunFam" id="2.60.40.60:FF:000039">
    <property type="entry name" value="FAT atypical cadherin 3"/>
    <property type="match status" value="1"/>
</dbReference>
<evidence type="ECO:0000256" key="2">
    <source>
        <dbReference type="ARBA" id="ARBA00022475"/>
    </source>
</evidence>
<name>A0A8K0NUF8_LADFU</name>
<dbReference type="Pfam" id="PF00028">
    <property type="entry name" value="Cadherin"/>
    <property type="match status" value="7"/>
</dbReference>
<feature type="domain" description="Cadherin" evidence="16">
    <location>
        <begin position="881"/>
        <end position="984"/>
    </location>
</feature>
<proteinExistence type="predicted"/>
<dbReference type="PROSITE" id="PS00232">
    <property type="entry name" value="CADHERIN_1"/>
    <property type="match status" value="5"/>
</dbReference>
<feature type="domain" description="Cadherin" evidence="16">
    <location>
        <begin position="311"/>
        <end position="408"/>
    </location>
</feature>
<evidence type="ECO:0000256" key="6">
    <source>
        <dbReference type="ARBA" id="ARBA00022737"/>
    </source>
</evidence>
<dbReference type="Gene3D" id="2.60.40.60">
    <property type="entry name" value="Cadherins"/>
    <property type="match status" value="10"/>
</dbReference>
<dbReference type="FunFam" id="2.60.40.60:FF:000015">
    <property type="entry name" value="FAT atypical cadherin 1"/>
    <property type="match status" value="2"/>
</dbReference>
<keyword evidence="8" id="KW-0130">Cell adhesion</keyword>
<evidence type="ECO:0000256" key="9">
    <source>
        <dbReference type="ARBA" id="ARBA00022989"/>
    </source>
</evidence>
<evidence type="ECO:0000256" key="8">
    <source>
        <dbReference type="ARBA" id="ARBA00022889"/>
    </source>
</evidence>
<comment type="subcellular location">
    <subcellularLocation>
        <location evidence="1">Cell membrane</location>
        <topology evidence="1">Single-pass type I membrane protein</topology>
    </subcellularLocation>
</comment>
<dbReference type="PRINTS" id="PR00205">
    <property type="entry name" value="CADHERIN"/>
</dbReference>